<protein>
    <submittedName>
        <fullName evidence="2">Uncharacterized protein</fullName>
    </submittedName>
</protein>
<dbReference type="Proteomes" id="UP000001514">
    <property type="component" value="Unassembled WGS sequence"/>
</dbReference>
<feature type="region of interest" description="Disordered" evidence="1">
    <location>
        <begin position="1"/>
        <end position="153"/>
    </location>
</feature>
<gene>
    <name evidence="2" type="ORF">SELMODRAFT_443141</name>
</gene>
<dbReference type="InParanoid" id="D8RYZ2"/>
<evidence type="ECO:0000313" key="2">
    <source>
        <dbReference type="EMBL" id="EFJ22518.1"/>
    </source>
</evidence>
<accession>D8RYZ2</accession>
<proteinExistence type="predicted"/>
<reference evidence="2 3" key="1">
    <citation type="journal article" date="2011" name="Science">
        <title>The Selaginella genome identifies genetic changes associated with the evolution of vascular plants.</title>
        <authorList>
            <person name="Banks J.A."/>
            <person name="Nishiyama T."/>
            <person name="Hasebe M."/>
            <person name="Bowman J.L."/>
            <person name="Gribskov M."/>
            <person name="dePamphilis C."/>
            <person name="Albert V.A."/>
            <person name="Aono N."/>
            <person name="Aoyama T."/>
            <person name="Ambrose B.A."/>
            <person name="Ashton N.W."/>
            <person name="Axtell M.J."/>
            <person name="Barker E."/>
            <person name="Barker M.S."/>
            <person name="Bennetzen J.L."/>
            <person name="Bonawitz N.D."/>
            <person name="Chapple C."/>
            <person name="Cheng C."/>
            <person name="Correa L.G."/>
            <person name="Dacre M."/>
            <person name="DeBarry J."/>
            <person name="Dreyer I."/>
            <person name="Elias M."/>
            <person name="Engstrom E.M."/>
            <person name="Estelle M."/>
            <person name="Feng L."/>
            <person name="Finet C."/>
            <person name="Floyd S.K."/>
            <person name="Frommer W.B."/>
            <person name="Fujita T."/>
            <person name="Gramzow L."/>
            <person name="Gutensohn M."/>
            <person name="Harholt J."/>
            <person name="Hattori M."/>
            <person name="Heyl A."/>
            <person name="Hirai T."/>
            <person name="Hiwatashi Y."/>
            <person name="Ishikawa M."/>
            <person name="Iwata M."/>
            <person name="Karol K.G."/>
            <person name="Koehler B."/>
            <person name="Kolukisaoglu U."/>
            <person name="Kubo M."/>
            <person name="Kurata T."/>
            <person name="Lalonde S."/>
            <person name="Li K."/>
            <person name="Li Y."/>
            <person name="Litt A."/>
            <person name="Lyons E."/>
            <person name="Manning G."/>
            <person name="Maruyama T."/>
            <person name="Michael T.P."/>
            <person name="Mikami K."/>
            <person name="Miyazaki S."/>
            <person name="Morinaga S."/>
            <person name="Murata T."/>
            <person name="Mueller-Roeber B."/>
            <person name="Nelson D.R."/>
            <person name="Obara M."/>
            <person name="Oguri Y."/>
            <person name="Olmstead R.G."/>
            <person name="Onodera N."/>
            <person name="Petersen B.L."/>
            <person name="Pils B."/>
            <person name="Prigge M."/>
            <person name="Rensing S.A."/>
            <person name="Riano-Pachon D.M."/>
            <person name="Roberts A.W."/>
            <person name="Sato Y."/>
            <person name="Scheller H.V."/>
            <person name="Schulz B."/>
            <person name="Schulz C."/>
            <person name="Shakirov E.V."/>
            <person name="Shibagaki N."/>
            <person name="Shinohara N."/>
            <person name="Shippen D.E."/>
            <person name="Soerensen I."/>
            <person name="Sotooka R."/>
            <person name="Sugimoto N."/>
            <person name="Sugita M."/>
            <person name="Sumikawa N."/>
            <person name="Tanurdzic M."/>
            <person name="Theissen G."/>
            <person name="Ulvskov P."/>
            <person name="Wakazuki S."/>
            <person name="Weng J.K."/>
            <person name="Willats W.W."/>
            <person name="Wipf D."/>
            <person name="Wolf P.G."/>
            <person name="Yang L."/>
            <person name="Zimmer A.D."/>
            <person name="Zhu Q."/>
            <person name="Mitros T."/>
            <person name="Hellsten U."/>
            <person name="Loque D."/>
            <person name="Otillar R."/>
            <person name="Salamov A."/>
            <person name="Schmutz J."/>
            <person name="Shapiro H."/>
            <person name="Lindquist E."/>
            <person name="Lucas S."/>
            <person name="Rokhsar D."/>
            <person name="Grigoriev I.V."/>
        </authorList>
    </citation>
    <scope>NUCLEOTIDE SEQUENCE [LARGE SCALE GENOMIC DNA]</scope>
</reference>
<dbReference type="Gramene" id="EFJ22518">
    <property type="protein sequence ID" value="EFJ22518"/>
    <property type="gene ID" value="SELMODRAFT_443141"/>
</dbReference>
<organism evidence="3">
    <name type="scientific">Selaginella moellendorffii</name>
    <name type="common">Spikemoss</name>
    <dbReference type="NCBI Taxonomy" id="88036"/>
    <lineage>
        <taxon>Eukaryota</taxon>
        <taxon>Viridiplantae</taxon>
        <taxon>Streptophyta</taxon>
        <taxon>Embryophyta</taxon>
        <taxon>Tracheophyta</taxon>
        <taxon>Lycopodiopsida</taxon>
        <taxon>Selaginellales</taxon>
        <taxon>Selaginellaceae</taxon>
        <taxon>Selaginella</taxon>
    </lineage>
</organism>
<feature type="compositionally biased region" description="Polar residues" evidence="1">
    <location>
        <begin position="144"/>
        <end position="153"/>
    </location>
</feature>
<feature type="compositionally biased region" description="Polar residues" evidence="1">
    <location>
        <begin position="51"/>
        <end position="65"/>
    </location>
</feature>
<feature type="compositionally biased region" description="Basic and acidic residues" evidence="1">
    <location>
        <begin position="1"/>
        <end position="13"/>
    </location>
</feature>
<dbReference type="PANTHER" id="PTHR47372">
    <property type="entry name" value="DAUER UP-REGULATED-RELATED"/>
    <property type="match status" value="1"/>
</dbReference>
<dbReference type="PANTHER" id="PTHR47372:SF11">
    <property type="entry name" value="RE19971P"/>
    <property type="match status" value="1"/>
</dbReference>
<dbReference type="HOGENOM" id="CLU_910307_0_0_1"/>
<name>D8RYZ2_SELML</name>
<dbReference type="KEGG" id="smo:SELMODRAFT_443141"/>
<sequence>MASEKAQELKDTAGQKWNEATGAGQQKTGEAQKHSQEAAGATKEKTHEAGQATQDKWGQTKQGTGDATHGAQAKAAEAKDHTGNVLQQVGDQVKGTVEKAKETLSGGGNNNPTKTSASSWRAPRRRGGSPSGVPSWASGRRSPTCDSGTRPNSSPGDYKVVVWFSDGTLYTFARGQAAWIPAKGGGGPGSIPALLDGVVYCTASHDRKWLLQYDLTRNKFLFSHLYDKVGDGVCVAAWGDKLYVLVLNVVEKGRVEIWEVRFEVKEIWTEFVSKKGKVCFSYDLNSRTWARQGFACSIAVPVQLAY</sequence>
<feature type="compositionally biased region" description="Basic and acidic residues" evidence="1">
    <location>
        <begin position="30"/>
        <end position="48"/>
    </location>
</feature>
<dbReference type="AlphaFoldDB" id="D8RYZ2"/>
<keyword evidence="3" id="KW-1185">Reference proteome</keyword>
<dbReference type="Gene3D" id="6.10.140.1430">
    <property type="match status" value="1"/>
</dbReference>
<evidence type="ECO:0000256" key="1">
    <source>
        <dbReference type="SAM" id="MobiDB-lite"/>
    </source>
</evidence>
<evidence type="ECO:0000313" key="3">
    <source>
        <dbReference type="Proteomes" id="UP000001514"/>
    </source>
</evidence>
<dbReference type="EMBL" id="GL377595">
    <property type="protein sequence ID" value="EFJ22518.1"/>
    <property type="molecule type" value="Genomic_DNA"/>
</dbReference>